<accession>A0A0R3QJS0</accession>
<evidence type="ECO:0000256" key="1">
    <source>
        <dbReference type="SAM" id="MobiDB-lite"/>
    </source>
</evidence>
<dbReference type="WBParaSite" id="BTMF_0000780101-mRNA-1">
    <property type="protein sequence ID" value="BTMF_0000780101-mRNA-1"/>
    <property type="gene ID" value="BTMF_0000780101"/>
</dbReference>
<feature type="compositionally biased region" description="Polar residues" evidence="1">
    <location>
        <begin position="43"/>
        <end position="57"/>
    </location>
</feature>
<proteinExistence type="predicted"/>
<protein>
    <submittedName>
        <fullName evidence="2">Ovule protein</fullName>
    </submittedName>
</protein>
<evidence type="ECO:0000313" key="2">
    <source>
        <dbReference type="WBParaSite" id="BTMF_0000780101-mRNA-1"/>
    </source>
</evidence>
<sequence length="96" mass="10270">MCVVGAVGYFVVKKKSAAGIAAAVGMRDDVSATAKPMDPTPEVNISTPSTGTDSQGMEGSKSGSKKKKKKVPFHFLSIYHHKFFPLNSSINKLFVH</sequence>
<feature type="region of interest" description="Disordered" evidence="1">
    <location>
        <begin position="31"/>
        <end position="68"/>
    </location>
</feature>
<reference evidence="2" key="1">
    <citation type="submission" date="2017-02" db="UniProtKB">
        <authorList>
            <consortium name="WormBaseParasite"/>
        </authorList>
    </citation>
    <scope>IDENTIFICATION</scope>
</reference>
<name>A0A0R3QJS0_9BILA</name>
<dbReference type="AlphaFoldDB" id="A0A0R3QJS0"/>
<organism evidence="2">
    <name type="scientific">Brugia timori</name>
    <dbReference type="NCBI Taxonomy" id="42155"/>
    <lineage>
        <taxon>Eukaryota</taxon>
        <taxon>Metazoa</taxon>
        <taxon>Ecdysozoa</taxon>
        <taxon>Nematoda</taxon>
        <taxon>Chromadorea</taxon>
        <taxon>Rhabditida</taxon>
        <taxon>Spirurina</taxon>
        <taxon>Spiruromorpha</taxon>
        <taxon>Filarioidea</taxon>
        <taxon>Onchocercidae</taxon>
        <taxon>Brugia</taxon>
    </lineage>
</organism>